<protein>
    <recommendedName>
        <fullName evidence="1">Mg chelatase-related protein C-terminal domain-containing protein</fullName>
    </recommendedName>
</protein>
<comment type="caution">
    <text evidence="2">The sequence shown here is derived from an EMBL/GenBank/DDBJ whole genome shotgun (WGS) entry which is preliminary data.</text>
</comment>
<evidence type="ECO:0000313" key="2">
    <source>
        <dbReference type="EMBL" id="MPN61190.1"/>
    </source>
</evidence>
<evidence type="ECO:0000259" key="1">
    <source>
        <dbReference type="Pfam" id="PF13335"/>
    </source>
</evidence>
<dbReference type="Pfam" id="PF13335">
    <property type="entry name" value="Mg_chelatase_C"/>
    <property type="match status" value="1"/>
</dbReference>
<reference evidence="2" key="1">
    <citation type="submission" date="2019-08" db="EMBL/GenBank/DDBJ databases">
        <authorList>
            <person name="Kucharzyk K."/>
            <person name="Murdoch R.W."/>
            <person name="Higgins S."/>
            <person name="Loffler F."/>
        </authorList>
    </citation>
    <scope>NUCLEOTIDE SEQUENCE</scope>
</reference>
<gene>
    <name evidence="2" type="ORF">SDC9_208924</name>
</gene>
<proteinExistence type="predicted"/>
<feature type="domain" description="Mg chelatase-related protein C-terminal" evidence="1">
    <location>
        <begin position="3"/>
        <end position="46"/>
    </location>
</feature>
<organism evidence="2">
    <name type="scientific">bioreactor metagenome</name>
    <dbReference type="NCBI Taxonomy" id="1076179"/>
    <lineage>
        <taxon>unclassified sequences</taxon>
        <taxon>metagenomes</taxon>
        <taxon>ecological metagenomes</taxon>
    </lineage>
</organism>
<dbReference type="AlphaFoldDB" id="A0A645JDN3"/>
<accession>A0A645JDN3</accession>
<dbReference type="Gene3D" id="3.40.50.300">
    <property type="entry name" value="P-loop containing nucleotide triphosphate hydrolases"/>
    <property type="match status" value="1"/>
</dbReference>
<sequence length="57" mass="6187">MCSALKSLSLSARAYSKVIKIARTIADLEDIEDIQTVHVAEALSYRMMSGNTKGIGE</sequence>
<name>A0A645JDN3_9ZZZZ</name>
<dbReference type="InterPro" id="IPR027417">
    <property type="entry name" value="P-loop_NTPase"/>
</dbReference>
<dbReference type="InterPro" id="IPR025158">
    <property type="entry name" value="Mg_chelat-rel_C"/>
</dbReference>
<dbReference type="EMBL" id="VSSQ01137423">
    <property type="protein sequence ID" value="MPN61190.1"/>
    <property type="molecule type" value="Genomic_DNA"/>
</dbReference>